<dbReference type="InterPro" id="IPR036061">
    <property type="entry name" value="CheW-like_dom_sf"/>
</dbReference>
<dbReference type="RefSeq" id="WP_337334186.1">
    <property type="nucleotide sequence ID" value="NZ_JBBDHC010000002.1"/>
</dbReference>
<dbReference type="InterPro" id="IPR039315">
    <property type="entry name" value="CheW"/>
</dbReference>
<dbReference type="GO" id="GO:0005829">
    <property type="term" value="C:cytosol"/>
    <property type="evidence" value="ECO:0007669"/>
    <property type="project" value="TreeGrafter"/>
</dbReference>
<feature type="domain" description="CheW-like" evidence="1">
    <location>
        <begin position="35"/>
        <end position="175"/>
    </location>
</feature>
<evidence type="ECO:0000259" key="1">
    <source>
        <dbReference type="PROSITE" id="PS50851"/>
    </source>
</evidence>
<keyword evidence="3" id="KW-1185">Reference proteome</keyword>
<dbReference type="PANTHER" id="PTHR22617:SF43">
    <property type="entry name" value="PROTEIN PILI"/>
    <property type="match status" value="1"/>
</dbReference>
<protein>
    <submittedName>
        <fullName evidence="2">Chemotaxis protein CheW</fullName>
    </submittedName>
</protein>
<proteinExistence type="predicted"/>
<dbReference type="PANTHER" id="PTHR22617">
    <property type="entry name" value="CHEMOTAXIS SENSOR HISTIDINE KINASE-RELATED"/>
    <property type="match status" value="1"/>
</dbReference>
<reference evidence="2 3" key="1">
    <citation type="journal article" date="2016" name="Antonie Van Leeuwenhoek">
        <title>Denitratimonas tolerans gen. nov., sp. nov., a denitrifying bacterium isolated from a bioreactor for tannery wastewater treatment.</title>
        <authorList>
            <person name="Han S.I."/>
            <person name="Kim J.O."/>
            <person name="Lee Y.R."/>
            <person name="Ekpeghere K.I."/>
            <person name="Koh S.C."/>
            <person name="Whang K.S."/>
        </authorList>
    </citation>
    <scope>NUCLEOTIDE SEQUENCE [LARGE SCALE GENOMIC DNA]</scope>
    <source>
        <strain evidence="2 3">KACC 17565</strain>
    </source>
</reference>
<dbReference type="Gene3D" id="2.40.50.180">
    <property type="entry name" value="CheA-289, Domain 4"/>
    <property type="match status" value="1"/>
</dbReference>
<accession>A0AAW9QU50</accession>
<dbReference type="GO" id="GO:0006935">
    <property type="term" value="P:chemotaxis"/>
    <property type="evidence" value="ECO:0007669"/>
    <property type="project" value="InterPro"/>
</dbReference>
<dbReference type="AlphaFoldDB" id="A0AAW9QU50"/>
<name>A0AAW9QU50_9GAMM</name>
<dbReference type="GO" id="GO:0007165">
    <property type="term" value="P:signal transduction"/>
    <property type="evidence" value="ECO:0007669"/>
    <property type="project" value="InterPro"/>
</dbReference>
<evidence type="ECO:0000313" key="3">
    <source>
        <dbReference type="Proteomes" id="UP001364472"/>
    </source>
</evidence>
<sequence length="185" mass="20007">MTFSSATPFDILTDYERRSLTHVAGLPDQIDAPGLWRGIAFRLGAKRLAASFAEVVEIISVPPLTPVPGADTWLLGVANLRSSLLPIVDLKQYLEGERTVQHATTRALVIRQSGGNVAVLIDELLGQRNFNEGQIVAVEGVAGSGYAPFVQRAYRLGDTVWGVFDMARLTRTPEFRQAAAAQGGM</sequence>
<dbReference type="EMBL" id="JBBDHC010000002">
    <property type="protein sequence ID" value="MEJ1248470.1"/>
    <property type="molecule type" value="Genomic_DNA"/>
</dbReference>
<dbReference type="SMART" id="SM00260">
    <property type="entry name" value="CheW"/>
    <property type="match status" value="1"/>
</dbReference>
<comment type="caution">
    <text evidence="2">The sequence shown here is derived from an EMBL/GenBank/DDBJ whole genome shotgun (WGS) entry which is preliminary data.</text>
</comment>
<dbReference type="Pfam" id="PF01584">
    <property type="entry name" value="CheW"/>
    <property type="match status" value="1"/>
</dbReference>
<dbReference type="PROSITE" id="PS50851">
    <property type="entry name" value="CHEW"/>
    <property type="match status" value="1"/>
</dbReference>
<dbReference type="SUPFAM" id="SSF50341">
    <property type="entry name" value="CheW-like"/>
    <property type="match status" value="1"/>
</dbReference>
<gene>
    <name evidence="2" type="ORF">WB794_02090</name>
</gene>
<dbReference type="InterPro" id="IPR002545">
    <property type="entry name" value="CheW-lke_dom"/>
</dbReference>
<dbReference type="Proteomes" id="UP001364472">
    <property type="component" value="Unassembled WGS sequence"/>
</dbReference>
<organism evidence="2 3">
    <name type="scientific">Denitratimonas tolerans</name>
    <dbReference type="NCBI Taxonomy" id="1338420"/>
    <lineage>
        <taxon>Bacteria</taxon>
        <taxon>Pseudomonadati</taxon>
        <taxon>Pseudomonadota</taxon>
        <taxon>Gammaproteobacteria</taxon>
        <taxon>Lysobacterales</taxon>
        <taxon>Lysobacteraceae</taxon>
        <taxon>Denitratimonas</taxon>
    </lineage>
</organism>
<dbReference type="Gene3D" id="2.30.30.40">
    <property type="entry name" value="SH3 Domains"/>
    <property type="match status" value="1"/>
</dbReference>
<evidence type="ECO:0000313" key="2">
    <source>
        <dbReference type="EMBL" id="MEJ1248470.1"/>
    </source>
</evidence>